<keyword evidence="7" id="KW-0732">Signal</keyword>
<evidence type="ECO:0000256" key="7">
    <source>
        <dbReference type="SAM" id="SignalP"/>
    </source>
</evidence>
<feature type="region of interest" description="Disordered" evidence="6">
    <location>
        <begin position="321"/>
        <end position="347"/>
    </location>
</feature>
<feature type="chain" id="PRO_5009875306" evidence="7">
    <location>
        <begin position="19"/>
        <end position="555"/>
    </location>
</feature>
<organism evidence="9 10">
    <name type="scientific">Phialocephala subalpina</name>
    <dbReference type="NCBI Taxonomy" id="576137"/>
    <lineage>
        <taxon>Eukaryota</taxon>
        <taxon>Fungi</taxon>
        <taxon>Dikarya</taxon>
        <taxon>Ascomycota</taxon>
        <taxon>Pezizomycotina</taxon>
        <taxon>Leotiomycetes</taxon>
        <taxon>Helotiales</taxon>
        <taxon>Mollisiaceae</taxon>
        <taxon>Phialocephala</taxon>
        <taxon>Phialocephala fortinii species complex</taxon>
    </lineage>
</organism>
<keyword evidence="5" id="KW-0325">Glycoprotein</keyword>
<evidence type="ECO:0000256" key="3">
    <source>
        <dbReference type="ARBA" id="ARBA00022525"/>
    </source>
</evidence>
<comment type="cofactor">
    <cofactor evidence="1">
        <name>Cu(2+)</name>
        <dbReference type="ChEBI" id="CHEBI:29036"/>
    </cofactor>
</comment>
<dbReference type="AlphaFoldDB" id="A0A1L7XNW7"/>
<evidence type="ECO:0000259" key="8">
    <source>
        <dbReference type="Pfam" id="PF03443"/>
    </source>
</evidence>
<dbReference type="Gene3D" id="2.70.50.70">
    <property type="match status" value="1"/>
</dbReference>
<feature type="compositionally biased region" description="Basic residues" evidence="6">
    <location>
        <begin position="334"/>
        <end position="344"/>
    </location>
</feature>
<feature type="region of interest" description="Disordered" evidence="6">
    <location>
        <begin position="398"/>
        <end position="422"/>
    </location>
</feature>
<feature type="region of interest" description="Disordered" evidence="6">
    <location>
        <begin position="526"/>
        <end position="555"/>
    </location>
</feature>
<dbReference type="Pfam" id="PF03443">
    <property type="entry name" value="AA9"/>
    <property type="match status" value="1"/>
</dbReference>
<proteinExistence type="predicted"/>
<dbReference type="Proteomes" id="UP000184330">
    <property type="component" value="Unassembled WGS sequence"/>
</dbReference>
<feature type="compositionally biased region" description="Low complexity" evidence="6">
    <location>
        <begin position="398"/>
        <end position="419"/>
    </location>
</feature>
<reference evidence="9 10" key="1">
    <citation type="submission" date="2016-03" db="EMBL/GenBank/DDBJ databases">
        <authorList>
            <person name="Ploux O."/>
        </authorList>
    </citation>
    <scope>NUCLEOTIDE SEQUENCE [LARGE SCALE GENOMIC DNA]</scope>
    <source>
        <strain evidence="9 10">UAMH 11012</strain>
    </source>
</reference>
<evidence type="ECO:0000256" key="1">
    <source>
        <dbReference type="ARBA" id="ARBA00001973"/>
    </source>
</evidence>
<evidence type="ECO:0000256" key="5">
    <source>
        <dbReference type="ARBA" id="ARBA00023180"/>
    </source>
</evidence>
<dbReference type="PANTHER" id="PTHR33353:SF34">
    <property type="entry name" value="ENDO-BETA-1,4-GLUCANASE D"/>
    <property type="match status" value="1"/>
</dbReference>
<dbReference type="InterPro" id="IPR005103">
    <property type="entry name" value="AA9_LPMO"/>
</dbReference>
<dbReference type="EMBL" id="FJOG01000039">
    <property type="protein sequence ID" value="CZR66751.1"/>
    <property type="molecule type" value="Genomic_DNA"/>
</dbReference>
<dbReference type="GO" id="GO:0005576">
    <property type="term" value="C:extracellular region"/>
    <property type="evidence" value="ECO:0007669"/>
    <property type="project" value="UniProtKB-SubCell"/>
</dbReference>
<dbReference type="OrthoDB" id="4849160at2759"/>
<dbReference type="PANTHER" id="PTHR33353">
    <property type="entry name" value="PUTATIVE (AFU_ORTHOLOGUE AFUA_1G12560)-RELATED"/>
    <property type="match status" value="1"/>
</dbReference>
<name>A0A1L7XNW7_9HELO</name>
<keyword evidence="4" id="KW-1015">Disulfide bond</keyword>
<dbReference type="STRING" id="576137.A0A1L7XNW7"/>
<keyword evidence="3" id="KW-0964">Secreted</keyword>
<sequence>MSFSKIAALSGLVAFASAHGTVTGIVADGIYYEGYSASFQYLQTAPKVVGWSIPEDLSNGFIAPDAYATSDIICHLGATNAQASAPVSAGGIVELQWTAWPSSHHGPVIDYLANCNGDCSTVDKTTLEWFKIDAGGLYDDTTLPGNWASDTLIANNNSWSVTIPSDIASGNYVLRHEIIALHSAEESDGAQNYPQCVNLEITGTGTATPSGTLGTALYSETDAGILVNIYQSLSTYEIPGPTLYSGAVSMSETQQPAATAVASGIIGSGSAVVASTTAAASSVATSAVASSAAGVTAASSATSSAVSASVTSAPQIAVSSPVAPYSNSTATSSKKSKSACKNKSSKTSPAAVFSTSSAINVGAVNTESILTTSAASVTIATTLPASTEAATTSAAEAATTTAEAATTTAASTSATATSSGDATLPEGTTLNTLLSWISSFYNKFKGTTYDADTTVARRHARDLAARQFDQFSGLGSQATGTGFAHPSGGFAHHTGGHGGFGGAKPTGTASFGKNFRGFAKASGGFAAPSGAAHPTHHHHHPHGTGSAGVAKPTGF</sequence>
<dbReference type="CDD" id="cd21175">
    <property type="entry name" value="LPMO_AA9"/>
    <property type="match status" value="1"/>
</dbReference>
<evidence type="ECO:0000313" key="9">
    <source>
        <dbReference type="EMBL" id="CZR66751.1"/>
    </source>
</evidence>
<evidence type="ECO:0000313" key="10">
    <source>
        <dbReference type="Proteomes" id="UP000184330"/>
    </source>
</evidence>
<accession>A0A1L7XNW7</accession>
<keyword evidence="10" id="KW-1185">Reference proteome</keyword>
<dbReference type="InterPro" id="IPR049892">
    <property type="entry name" value="AA9"/>
</dbReference>
<comment type="subcellular location">
    <subcellularLocation>
        <location evidence="2">Secreted</location>
    </subcellularLocation>
</comment>
<gene>
    <name evidence="9" type="ORF">PAC_16652</name>
</gene>
<evidence type="ECO:0000256" key="6">
    <source>
        <dbReference type="SAM" id="MobiDB-lite"/>
    </source>
</evidence>
<evidence type="ECO:0000256" key="2">
    <source>
        <dbReference type="ARBA" id="ARBA00004613"/>
    </source>
</evidence>
<feature type="region of interest" description="Disordered" evidence="6">
    <location>
        <begin position="479"/>
        <end position="504"/>
    </location>
</feature>
<protein>
    <submittedName>
        <fullName evidence="9">Related to endoglucanase IV</fullName>
    </submittedName>
</protein>
<feature type="domain" description="Auxiliary Activity family 9 catalytic" evidence="8">
    <location>
        <begin position="19"/>
        <end position="235"/>
    </location>
</feature>
<evidence type="ECO:0000256" key="4">
    <source>
        <dbReference type="ARBA" id="ARBA00023157"/>
    </source>
</evidence>
<feature type="signal peptide" evidence="7">
    <location>
        <begin position="1"/>
        <end position="18"/>
    </location>
</feature>